<keyword evidence="1" id="KW-0472">Membrane</keyword>
<evidence type="ECO:0000313" key="2">
    <source>
        <dbReference type="EMBL" id="RWZ78141.1"/>
    </source>
</evidence>
<feature type="transmembrane region" description="Helical" evidence="1">
    <location>
        <begin position="27"/>
        <end position="47"/>
    </location>
</feature>
<reference evidence="2" key="1">
    <citation type="submission" date="2019-01" db="EMBL/GenBank/DDBJ databases">
        <title>Genomic signatures and co-occurrence patterns of the ultra-small Saccharimodia (Patescibacteria phylum) suggest a symbiotic lifestyle.</title>
        <authorList>
            <person name="Lemos L."/>
            <person name="Medeiros J."/>
            <person name="Andreote F."/>
            <person name="Fernandes G."/>
            <person name="Varani A."/>
            <person name="Oliveira G."/>
            <person name="Pylro V."/>
        </authorList>
    </citation>
    <scope>NUCLEOTIDE SEQUENCE [LARGE SCALE GENOMIC DNA]</scope>
    <source>
        <strain evidence="2">AMD01</strain>
    </source>
</reference>
<feature type="transmembrane region" description="Helical" evidence="1">
    <location>
        <begin position="103"/>
        <end position="122"/>
    </location>
</feature>
<evidence type="ECO:0000256" key="1">
    <source>
        <dbReference type="SAM" id="Phobius"/>
    </source>
</evidence>
<evidence type="ECO:0000313" key="3">
    <source>
        <dbReference type="Proteomes" id="UP000289269"/>
    </source>
</evidence>
<sequence length="143" mass="16315">MLSVFIFISLLFAVAVWWRYKTNRRLCAICFGVFTAWLALLAAYKFGWPGDPVLLGLLMGQSITGVFYLAMRRLPKELKLFSLPFLLSLTAVFYWLITGRASLPALWFLTGLWLAAWVLFGWRRDPGKKTALTKAVIDCCEEP</sequence>
<accession>A0A4Q0AG58</accession>
<proteinExistence type="predicted"/>
<keyword evidence="1" id="KW-1133">Transmembrane helix</keyword>
<feature type="transmembrane region" description="Helical" evidence="1">
    <location>
        <begin position="78"/>
        <end position="97"/>
    </location>
</feature>
<dbReference type="AlphaFoldDB" id="A0A4Q0AG58"/>
<protein>
    <submittedName>
        <fullName evidence="2">Uncharacterized protein</fullName>
    </submittedName>
</protein>
<comment type="caution">
    <text evidence="2">The sequence shown here is derived from an EMBL/GenBank/DDBJ whole genome shotgun (WGS) entry which is preliminary data.</text>
</comment>
<dbReference type="Proteomes" id="UP000289269">
    <property type="component" value="Unassembled WGS sequence"/>
</dbReference>
<gene>
    <name evidence="2" type="ORF">EOT04_02680</name>
</gene>
<keyword evidence="1" id="KW-0812">Transmembrane</keyword>
<feature type="transmembrane region" description="Helical" evidence="1">
    <location>
        <begin position="53"/>
        <end position="71"/>
    </location>
</feature>
<name>A0A4Q0AG58_9BACT</name>
<dbReference type="EMBL" id="SCKW01000028">
    <property type="protein sequence ID" value="RWZ78141.1"/>
    <property type="molecule type" value="Genomic_DNA"/>
</dbReference>
<feature type="transmembrane region" description="Helical" evidence="1">
    <location>
        <begin position="5"/>
        <end position="20"/>
    </location>
</feature>
<organism evidence="2 3">
    <name type="scientific">Candidatus Chaera renei</name>
    <dbReference type="NCBI Taxonomy" id="2506947"/>
    <lineage>
        <taxon>Bacteria</taxon>
        <taxon>Candidatus Saccharimonadota</taxon>
        <taxon>Candidatus Saccharimonadia</taxon>
        <taxon>Candidatus Saccharimonadales</taxon>
        <taxon>Candidatus Saccharimonadaceae</taxon>
        <taxon>Candidatus Chaera</taxon>
    </lineage>
</organism>
<keyword evidence="3" id="KW-1185">Reference proteome</keyword>